<keyword evidence="2" id="KW-1185">Reference proteome</keyword>
<dbReference type="EMBL" id="BA000001">
    <property type="protein sequence ID" value="BAA30799.1"/>
    <property type="molecule type" value="Genomic_DNA"/>
</dbReference>
<dbReference type="EnsemblBacteria" id="BAA30799">
    <property type="protein sequence ID" value="BAA30799"/>
    <property type="gene ID" value="BAA30799"/>
</dbReference>
<name>O59315_PYRHO</name>
<sequence>MVRMKRYLCYKFRSPFDFHRNWICNKEISIGNWINKFSVYRCQILPTDRRVTFLQSNFYDQFFYGFRKNSPPPQSSYRSKPRIIPTEILTFFYSFPCLGFA</sequence>
<dbReference type="PIR" id="G71049">
    <property type="entry name" value="G71049"/>
</dbReference>
<accession>O59315</accession>
<dbReference type="KEGG" id="pho:PH1687"/>
<organism evidence="1 2">
    <name type="scientific">Pyrococcus horikoshii (strain ATCC 700860 / DSM 12428 / JCM 9974 / NBRC 100139 / OT-3)</name>
    <dbReference type="NCBI Taxonomy" id="70601"/>
    <lineage>
        <taxon>Archaea</taxon>
        <taxon>Methanobacteriati</taxon>
        <taxon>Methanobacteriota</taxon>
        <taxon>Thermococci</taxon>
        <taxon>Thermococcales</taxon>
        <taxon>Thermococcaceae</taxon>
        <taxon>Pyrococcus</taxon>
    </lineage>
</organism>
<evidence type="ECO:0000313" key="2">
    <source>
        <dbReference type="Proteomes" id="UP000000752"/>
    </source>
</evidence>
<proteinExistence type="predicted"/>
<dbReference type="AlphaFoldDB" id="O59315"/>
<reference evidence="1 2" key="1">
    <citation type="journal article" date="1998" name="DNA Res.">
        <title>Complete sequence and gene organization of the genome of a hyper-thermophilic archaebacterium, Pyrococcus horikoshii OT3.</title>
        <authorList>
            <person name="Kawarabayasi Y."/>
            <person name="Sawada M."/>
            <person name="Horikawa H."/>
            <person name="Haikawa Y."/>
            <person name="Hino Y."/>
            <person name="Yamamoto S."/>
            <person name="Sekine M."/>
            <person name="Baba S."/>
            <person name="Kosugi H."/>
            <person name="Hosoyama A."/>
            <person name="Nagai Y."/>
            <person name="Sakai M."/>
            <person name="Ogura K."/>
            <person name="Otuka R."/>
            <person name="Nakazawa H."/>
            <person name="Takamiya M."/>
            <person name="Ohfuku Y."/>
            <person name="Funahashi T."/>
            <person name="Tanaka T."/>
            <person name="Kudoh Y."/>
            <person name="Yamazaki J."/>
            <person name="Kushida N."/>
            <person name="Oguchi A."/>
            <person name="Aoki K."/>
            <person name="Nakamura Y."/>
            <person name="Robb T.F."/>
            <person name="Horikoshi K."/>
            <person name="Masuchi Y."/>
            <person name="Shizuya H."/>
            <person name="Kikuchi H."/>
        </authorList>
    </citation>
    <scope>NUCLEOTIDE SEQUENCE [LARGE SCALE GENOMIC DNA]</scope>
    <source>
        <strain evidence="2">ATCC 700860 / DSM 12428 / JCM 9974 / NBRC 100139 / OT-3</strain>
    </source>
</reference>
<evidence type="ECO:0000313" key="1">
    <source>
        <dbReference type="EMBL" id="BAA30799.1"/>
    </source>
</evidence>
<dbReference type="Proteomes" id="UP000000752">
    <property type="component" value="Chromosome"/>
</dbReference>
<gene>
    <name evidence="1" type="ordered locus">PH1687</name>
</gene>
<protein>
    <submittedName>
        <fullName evidence="1">Uncharacterized protein</fullName>
    </submittedName>
</protein>